<dbReference type="PANTHER" id="PTHR33525:SF4">
    <property type="entry name" value="CYCLIC DI-GMP PHOSPHODIESTERASE CDGJ"/>
    <property type="match status" value="1"/>
</dbReference>
<dbReference type="EMBL" id="FOAA01000015">
    <property type="protein sequence ID" value="SEL39699.1"/>
    <property type="molecule type" value="Genomic_DNA"/>
</dbReference>
<dbReference type="PROSITE" id="PS50883">
    <property type="entry name" value="EAL"/>
    <property type="match status" value="1"/>
</dbReference>
<dbReference type="InterPro" id="IPR014408">
    <property type="entry name" value="dGMP_Pdiesterase_EAL/HD-GYP"/>
</dbReference>
<dbReference type="InterPro" id="IPR052340">
    <property type="entry name" value="RNase_Y/CdgJ"/>
</dbReference>
<dbReference type="Gene3D" id="1.10.3210.10">
    <property type="entry name" value="Hypothetical protein af1432"/>
    <property type="match status" value="1"/>
</dbReference>
<evidence type="ECO:0000313" key="4">
    <source>
        <dbReference type="Proteomes" id="UP000199256"/>
    </source>
</evidence>
<dbReference type="Gene3D" id="3.20.20.450">
    <property type="entry name" value="EAL domain"/>
    <property type="match status" value="1"/>
</dbReference>
<dbReference type="PANTHER" id="PTHR33525">
    <property type="match status" value="1"/>
</dbReference>
<feature type="domain" description="EAL" evidence="1">
    <location>
        <begin position="1"/>
        <end position="211"/>
    </location>
</feature>
<dbReference type="InterPro" id="IPR001633">
    <property type="entry name" value="EAL_dom"/>
</dbReference>
<dbReference type="AlphaFoldDB" id="A0A1H7PVR5"/>
<accession>A0A1H7PVR5</accession>
<dbReference type="InterPro" id="IPR013976">
    <property type="entry name" value="HDOD"/>
</dbReference>
<evidence type="ECO:0000313" key="3">
    <source>
        <dbReference type="EMBL" id="SEL39699.1"/>
    </source>
</evidence>
<dbReference type="SMART" id="SM00052">
    <property type="entry name" value="EAL"/>
    <property type="match status" value="1"/>
</dbReference>
<dbReference type="SUPFAM" id="SSF141868">
    <property type="entry name" value="EAL domain-like"/>
    <property type="match status" value="1"/>
</dbReference>
<evidence type="ECO:0000259" key="1">
    <source>
        <dbReference type="PROSITE" id="PS50883"/>
    </source>
</evidence>
<proteinExistence type="predicted"/>
<gene>
    <name evidence="3" type="ORF">SAMN05444515_11535</name>
</gene>
<reference evidence="4" key="1">
    <citation type="submission" date="2016-10" db="EMBL/GenBank/DDBJ databases">
        <authorList>
            <person name="Varghese N."/>
            <person name="Submissions S."/>
        </authorList>
    </citation>
    <scope>NUCLEOTIDE SEQUENCE [LARGE SCALE GENOMIC DNA]</scope>
    <source>
        <strain evidence="4">DSM 241</strain>
    </source>
</reference>
<dbReference type="OrthoDB" id="9804751at2"/>
<dbReference type="PROSITE" id="PS51833">
    <property type="entry name" value="HDOD"/>
    <property type="match status" value="1"/>
</dbReference>
<dbReference type="Proteomes" id="UP000199256">
    <property type="component" value="Unassembled WGS sequence"/>
</dbReference>
<dbReference type="InterPro" id="IPR035919">
    <property type="entry name" value="EAL_sf"/>
</dbReference>
<keyword evidence="4" id="KW-1185">Reference proteome</keyword>
<protein>
    <submittedName>
        <fullName evidence="3">EAL and modified HD-GYP domain-containing signal transduction protein</fullName>
    </submittedName>
</protein>
<sequence>MDSAHHLEAGTYIARQPIYNQQLGVYAYELLFRTATSPGSATASDAATSHVMLSAFGEIGLDALVGSRMAAINMTWRLMSELRELAVPAGRMVLDLPPSLPCDDKALELLRGLSGQGYVLALDDYLPGTSRDALLPVVHQVKIDTAQSRPDDLHCIFKGLKSARVERVAKKVETLEDYEFLRDMGFDYFQGYFLSRPRVFRAVNLPTGKLTVLRLLARLQQPEMDVHELQHLIAQDPGLAFKLLKLINSPFFGLNRQVDSLARAILILGHRKLVTWACMLVLSGLQDRPPGLVHLCLQRAGLCERIARMAGRRPVERYFTAGLFSALDLVMERPLPQVIAPLPLDDEIKRALLEGEGELGEVVACARACETEQIEAVIFDDLPREDIMNALLEAGQWADAVQSVSIADTVRR</sequence>
<dbReference type="RefSeq" id="WP_090254817.1">
    <property type="nucleotide sequence ID" value="NZ_FOAA01000015.1"/>
</dbReference>
<organism evidence="3 4">
    <name type="scientific">Ectothiorhodospira marina</name>
    <dbReference type="NCBI Taxonomy" id="1396821"/>
    <lineage>
        <taxon>Bacteria</taxon>
        <taxon>Pseudomonadati</taxon>
        <taxon>Pseudomonadota</taxon>
        <taxon>Gammaproteobacteria</taxon>
        <taxon>Chromatiales</taxon>
        <taxon>Ectothiorhodospiraceae</taxon>
        <taxon>Ectothiorhodospira</taxon>
    </lineage>
</organism>
<dbReference type="SUPFAM" id="SSF109604">
    <property type="entry name" value="HD-domain/PDEase-like"/>
    <property type="match status" value="1"/>
</dbReference>
<dbReference type="STRING" id="1396821.SAMN05444515_11535"/>
<dbReference type="PIRSF" id="PIRSF003180">
    <property type="entry name" value="DiGMPpdiest_YuxH"/>
    <property type="match status" value="1"/>
</dbReference>
<feature type="domain" description="HDOD" evidence="2">
    <location>
        <begin position="205"/>
        <end position="398"/>
    </location>
</feature>
<evidence type="ECO:0000259" key="2">
    <source>
        <dbReference type="PROSITE" id="PS51833"/>
    </source>
</evidence>
<name>A0A1H7PVR5_9GAMM</name>
<dbReference type="Pfam" id="PF00563">
    <property type="entry name" value="EAL"/>
    <property type="match status" value="1"/>
</dbReference>
<dbReference type="Pfam" id="PF08668">
    <property type="entry name" value="HDOD"/>
    <property type="match status" value="1"/>
</dbReference>